<protein>
    <submittedName>
        <fullName evidence="2">Protein phosphatase 2C domain-containing protein</fullName>
    </submittedName>
</protein>
<proteinExistence type="predicted"/>
<organism evidence="2 3">
    <name type="scientific">Limnohabitans radicicola</name>
    <dbReference type="NCBI Taxonomy" id="2771427"/>
    <lineage>
        <taxon>Bacteria</taxon>
        <taxon>Pseudomonadati</taxon>
        <taxon>Pseudomonadota</taxon>
        <taxon>Betaproteobacteria</taxon>
        <taxon>Burkholderiales</taxon>
        <taxon>Comamonadaceae</taxon>
        <taxon>Limnohabitans</taxon>
    </lineage>
</organism>
<evidence type="ECO:0000313" key="2">
    <source>
        <dbReference type="EMBL" id="MBD8051976.1"/>
    </source>
</evidence>
<accession>A0A927FJ88</accession>
<keyword evidence="3" id="KW-1185">Reference proteome</keyword>
<dbReference type="SUPFAM" id="SSF81606">
    <property type="entry name" value="PP2C-like"/>
    <property type="match status" value="1"/>
</dbReference>
<dbReference type="RefSeq" id="WP_191820468.1">
    <property type="nucleotide sequence ID" value="NZ_JACYFT010000006.1"/>
</dbReference>
<dbReference type="InterPro" id="IPR001932">
    <property type="entry name" value="PPM-type_phosphatase-like_dom"/>
</dbReference>
<evidence type="ECO:0000313" key="3">
    <source>
        <dbReference type="Proteomes" id="UP000647424"/>
    </source>
</evidence>
<sequence>MHKPWVFGWAQVQSSRRLTQEDAGYVNSDQVILADGMGGDPQKLGGVVARTVVDLGIRRFLRSERDKDLSSFVDAVRKKYNRRGVLLPEGGKTAACTFLCMKRAAKDAVHFAQLGDGLIAHIDLTGKARFLTTDQVNAQGALEGYLSTQQCLQAPVWGSVTLRKGEVMLCMTDGLSTLFRAQPETLGRWLLQGIDDAGGDVPAGLHAALSAIEDQLTDNTSVALLGTGQRPKFL</sequence>
<dbReference type="InterPro" id="IPR036457">
    <property type="entry name" value="PPM-type-like_dom_sf"/>
</dbReference>
<dbReference type="Pfam" id="PF13672">
    <property type="entry name" value="PP2C_2"/>
    <property type="match status" value="1"/>
</dbReference>
<dbReference type="Proteomes" id="UP000647424">
    <property type="component" value="Unassembled WGS sequence"/>
</dbReference>
<gene>
    <name evidence="2" type="ORF">IC609_15675</name>
</gene>
<feature type="domain" description="PPM-type phosphatase" evidence="1">
    <location>
        <begin position="31"/>
        <end position="183"/>
    </location>
</feature>
<evidence type="ECO:0000259" key="1">
    <source>
        <dbReference type="Pfam" id="PF13672"/>
    </source>
</evidence>
<name>A0A927FJ88_9BURK</name>
<reference evidence="2" key="1">
    <citation type="submission" date="2020-09" db="EMBL/GenBank/DDBJ databases">
        <title>Genome seq and assembly of Limnohabitants sp.</title>
        <authorList>
            <person name="Chhetri G."/>
        </authorList>
    </citation>
    <scope>NUCLEOTIDE SEQUENCE</scope>
    <source>
        <strain evidence="2">JUR4</strain>
    </source>
</reference>
<comment type="caution">
    <text evidence="2">The sequence shown here is derived from an EMBL/GenBank/DDBJ whole genome shotgun (WGS) entry which is preliminary data.</text>
</comment>
<dbReference type="Gene3D" id="3.60.40.10">
    <property type="entry name" value="PPM-type phosphatase domain"/>
    <property type="match status" value="1"/>
</dbReference>
<dbReference type="AlphaFoldDB" id="A0A927FJ88"/>
<dbReference type="EMBL" id="JACYFT010000006">
    <property type="protein sequence ID" value="MBD8051976.1"/>
    <property type="molecule type" value="Genomic_DNA"/>
</dbReference>